<comment type="subcellular location">
    <subcellularLocation>
        <location evidence="1">Membrane</location>
        <topology evidence="1">Multi-pass membrane protein</topology>
    </subcellularLocation>
</comment>
<dbReference type="InterPro" id="IPR036938">
    <property type="entry name" value="PAP2/HPO_sf"/>
</dbReference>
<dbReference type="Proteomes" id="UP000646776">
    <property type="component" value="Unassembled WGS sequence"/>
</dbReference>
<dbReference type="Gene3D" id="1.20.144.10">
    <property type="entry name" value="Phosphatidic acid phosphatase type 2/haloperoxidase"/>
    <property type="match status" value="1"/>
</dbReference>
<accession>A0A918M0F0</accession>
<dbReference type="GO" id="GO:0016020">
    <property type="term" value="C:membrane"/>
    <property type="evidence" value="ECO:0007669"/>
    <property type="project" value="UniProtKB-SubCell"/>
</dbReference>
<keyword evidence="3 5" id="KW-1133">Transmembrane helix</keyword>
<evidence type="ECO:0000259" key="7">
    <source>
        <dbReference type="Pfam" id="PF14378"/>
    </source>
</evidence>
<evidence type="ECO:0000313" key="9">
    <source>
        <dbReference type="Proteomes" id="UP000646776"/>
    </source>
</evidence>
<feature type="transmembrane region" description="Helical" evidence="5">
    <location>
        <begin position="213"/>
        <end position="235"/>
    </location>
</feature>
<dbReference type="SUPFAM" id="SSF48317">
    <property type="entry name" value="Acid phosphatase/Vanadium-dependent haloperoxidase"/>
    <property type="match status" value="1"/>
</dbReference>
<feature type="chain" id="PRO_5038810149" description="Inositolphosphotransferase Aur1/Ipt1 domain-containing protein" evidence="6">
    <location>
        <begin position="24"/>
        <end position="256"/>
    </location>
</feature>
<evidence type="ECO:0000256" key="6">
    <source>
        <dbReference type="SAM" id="SignalP"/>
    </source>
</evidence>
<reference evidence="8" key="2">
    <citation type="submission" date="2020-09" db="EMBL/GenBank/DDBJ databases">
        <authorList>
            <person name="Sun Q."/>
            <person name="Ohkuma M."/>
        </authorList>
    </citation>
    <scope>NUCLEOTIDE SEQUENCE</scope>
    <source>
        <strain evidence="8">JCM 4125</strain>
    </source>
</reference>
<dbReference type="AlphaFoldDB" id="A0A918M0F0"/>
<dbReference type="InterPro" id="IPR026841">
    <property type="entry name" value="Aur1/Ipt1"/>
</dbReference>
<keyword evidence="9" id="KW-1185">Reference proteome</keyword>
<feature type="transmembrane region" description="Helical" evidence="5">
    <location>
        <begin position="164"/>
        <end position="181"/>
    </location>
</feature>
<evidence type="ECO:0000256" key="1">
    <source>
        <dbReference type="ARBA" id="ARBA00004141"/>
    </source>
</evidence>
<comment type="caution">
    <text evidence="8">The sequence shown here is derived from an EMBL/GenBank/DDBJ whole genome shotgun (WGS) entry which is preliminary data.</text>
</comment>
<keyword evidence="4 5" id="KW-0472">Membrane</keyword>
<dbReference type="InterPro" id="IPR052185">
    <property type="entry name" value="IPC_Synthase-Related"/>
</dbReference>
<feature type="transmembrane region" description="Helical" evidence="5">
    <location>
        <begin position="107"/>
        <end position="127"/>
    </location>
</feature>
<sequence length="256" mass="28670">MQVTSSRAAATAYGLRVAFPPLAALFTYTTLSDLVPQVRHSLADPVLISMDHALFGTDVSRWLNDQIGSPAVTLVLALCYWCCAWPQFLYSVYLYRQSTRRYQEFQLGLTIIYVVGYSFYILVPAVGPHLYQDSLFPDPLAVDGTFGGGLIASIEAAQGTARDVFPSLHTALTILLLIFSWNWSRRLFWCFLPVGLLLLLATQYLRVHYFVDLLAGLFLAAFAASLARVIVRYWFPPGIDRTYPHPLVQSHADVAR</sequence>
<proteinExistence type="predicted"/>
<name>A0A918M0F0_9ACTN</name>
<feature type="transmembrane region" description="Helical" evidence="5">
    <location>
        <begin position="188"/>
        <end position="207"/>
    </location>
</feature>
<gene>
    <name evidence="8" type="ORF">GCM10010226_83640</name>
</gene>
<evidence type="ECO:0000256" key="3">
    <source>
        <dbReference type="ARBA" id="ARBA00022989"/>
    </source>
</evidence>
<evidence type="ECO:0000256" key="5">
    <source>
        <dbReference type="SAM" id="Phobius"/>
    </source>
</evidence>
<reference evidence="8" key="1">
    <citation type="journal article" date="2014" name="Int. J. Syst. Evol. Microbiol.">
        <title>Complete genome sequence of Corynebacterium casei LMG S-19264T (=DSM 44701T), isolated from a smear-ripened cheese.</title>
        <authorList>
            <consortium name="US DOE Joint Genome Institute (JGI-PGF)"/>
            <person name="Walter F."/>
            <person name="Albersmeier A."/>
            <person name="Kalinowski J."/>
            <person name="Ruckert C."/>
        </authorList>
    </citation>
    <scope>NUCLEOTIDE SEQUENCE</scope>
    <source>
        <strain evidence="8">JCM 4125</strain>
    </source>
</reference>
<evidence type="ECO:0000256" key="4">
    <source>
        <dbReference type="ARBA" id="ARBA00023136"/>
    </source>
</evidence>
<dbReference type="EMBL" id="BMSA01000042">
    <property type="protein sequence ID" value="GGT93046.1"/>
    <property type="molecule type" value="Genomic_DNA"/>
</dbReference>
<feature type="transmembrane region" description="Helical" evidence="5">
    <location>
        <begin position="71"/>
        <end position="95"/>
    </location>
</feature>
<feature type="domain" description="Inositolphosphotransferase Aur1/Ipt1" evidence="7">
    <location>
        <begin position="47"/>
        <end position="224"/>
    </location>
</feature>
<feature type="signal peptide" evidence="6">
    <location>
        <begin position="1"/>
        <end position="23"/>
    </location>
</feature>
<protein>
    <recommendedName>
        <fullName evidence="7">Inositolphosphotransferase Aur1/Ipt1 domain-containing protein</fullName>
    </recommendedName>
</protein>
<evidence type="ECO:0000256" key="2">
    <source>
        <dbReference type="ARBA" id="ARBA00022692"/>
    </source>
</evidence>
<dbReference type="PANTHER" id="PTHR31310">
    <property type="match status" value="1"/>
</dbReference>
<dbReference type="Pfam" id="PF14378">
    <property type="entry name" value="PAP2_3"/>
    <property type="match status" value="1"/>
</dbReference>
<evidence type="ECO:0000313" key="8">
    <source>
        <dbReference type="EMBL" id="GGT93046.1"/>
    </source>
</evidence>
<organism evidence="8 9">
    <name type="scientific">Streptomyces phaeofaciens</name>
    <dbReference type="NCBI Taxonomy" id="68254"/>
    <lineage>
        <taxon>Bacteria</taxon>
        <taxon>Bacillati</taxon>
        <taxon>Actinomycetota</taxon>
        <taxon>Actinomycetes</taxon>
        <taxon>Kitasatosporales</taxon>
        <taxon>Streptomycetaceae</taxon>
        <taxon>Streptomyces</taxon>
    </lineage>
</organism>
<dbReference type="PANTHER" id="PTHR31310:SF7">
    <property type="entry name" value="PA-PHOSPHATASE RELATED-FAMILY PROTEIN DDB_G0268928"/>
    <property type="match status" value="1"/>
</dbReference>
<keyword evidence="2 5" id="KW-0812">Transmembrane</keyword>
<keyword evidence="6" id="KW-0732">Signal</keyword>